<dbReference type="InterPro" id="IPR000725">
    <property type="entry name" value="Olfact_rcpt"/>
</dbReference>
<dbReference type="GO" id="GO:0004984">
    <property type="term" value="F:olfactory receptor activity"/>
    <property type="evidence" value="ECO:0007669"/>
    <property type="project" value="InterPro"/>
</dbReference>
<feature type="transmembrane region" description="Helical" evidence="13">
    <location>
        <begin position="138"/>
        <end position="160"/>
    </location>
</feature>
<dbReference type="SUPFAM" id="SSF81321">
    <property type="entry name" value="Family A G protein-coupled receptor-like"/>
    <property type="match status" value="1"/>
</dbReference>
<dbReference type="Proteomes" id="UP000472272">
    <property type="component" value="Chromosome 13"/>
</dbReference>
<comment type="similarity">
    <text evidence="12">Belongs to the G-protein coupled receptor 1 family.</text>
</comment>
<name>A0A670K3T4_PODMU</name>
<comment type="subcellular location">
    <subcellularLocation>
        <location evidence="1 13">Cell membrane</location>
        <topology evidence="1 13">Multi-pass membrane protein</topology>
    </subcellularLocation>
</comment>
<feature type="domain" description="G-protein coupled receptors family 1 profile" evidence="14">
    <location>
        <begin position="39"/>
        <end position="288"/>
    </location>
</feature>
<evidence type="ECO:0000256" key="8">
    <source>
        <dbReference type="ARBA" id="ARBA00023136"/>
    </source>
</evidence>
<dbReference type="CDD" id="cd15912">
    <property type="entry name" value="7tmA_OR6C-like"/>
    <property type="match status" value="1"/>
</dbReference>
<keyword evidence="9 12" id="KW-0675">Receptor</keyword>
<dbReference type="PROSITE" id="PS50262">
    <property type="entry name" value="G_PROTEIN_RECEP_F1_2"/>
    <property type="match status" value="1"/>
</dbReference>
<feature type="transmembrane region" description="Helical" evidence="13">
    <location>
        <begin position="23"/>
        <end position="48"/>
    </location>
</feature>
<dbReference type="InterPro" id="IPR047132">
    <property type="entry name" value="Olfact_rcpt_6C-like"/>
</dbReference>
<evidence type="ECO:0000256" key="5">
    <source>
        <dbReference type="ARBA" id="ARBA00022725"/>
    </source>
</evidence>
<dbReference type="GeneTree" id="ENSGT01140000282532"/>
<keyword evidence="16" id="KW-1185">Reference proteome</keyword>
<protein>
    <recommendedName>
        <fullName evidence="13">Olfactory receptor</fullName>
    </recommendedName>
</protein>
<dbReference type="PRINTS" id="PR00245">
    <property type="entry name" value="OLFACTORYR"/>
</dbReference>
<evidence type="ECO:0000313" key="16">
    <source>
        <dbReference type="Proteomes" id="UP000472272"/>
    </source>
</evidence>
<evidence type="ECO:0000256" key="6">
    <source>
        <dbReference type="ARBA" id="ARBA00022989"/>
    </source>
</evidence>
<dbReference type="PANTHER" id="PTHR26454">
    <property type="entry name" value="OLFACTORY RECEPTOR"/>
    <property type="match status" value="1"/>
</dbReference>
<evidence type="ECO:0000256" key="7">
    <source>
        <dbReference type="ARBA" id="ARBA00023040"/>
    </source>
</evidence>
<keyword evidence="5 13" id="KW-0552">Olfaction</keyword>
<evidence type="ECO:0000256" key="12">
    <source>
        <dbReference type="RuleBase" id="RU000688"/>
    </source>
</evidence>
<dbReference type="InterPro" id="IPR000276">
    <property type="entry name" value="GPCR_Rhodpsn"/>
</dbReference>
<dbReference type="Ensembl" id="ENSPMRT00000033351.1">
    <property type="protein sequence ID" value="ENSPMRP00000031436.1"/>
    <property type="gene ID" value="ENSPMRG00000020379.1"/>
</dbReference>
<evidence type="ECO:0000256" key="9">
    <source>
        <dbReference type="ARBA" id="ARBA00023170"/>
    </source>
</evidence>
<reference evidence="15" key="2">
    <citation type="submission" date="2025-08" db="UniProtKB">
        <authorList>
            <consortium name="Ensembl"/>
        </authorList>
    </citation>
    <scope>IDENTIFICATION</scope>
</reference>
<feature type="transmembrane region" description="Helical" evidence="13">
    <location>
        <begin position="198"/>
        <end position="224"/>
    </location>
</feature>
<keyword evidence="3 13" id="KW-0716">Sensory transduction</keyword>
<dbReference type="FunFam" id="1.20.1070.10:FF:000010">
    <property type="entry name" value="Olfactory receptor"/>
    <property type="match status" value="1"/>
</dbReference>
<evidence type="ECO:0000256" key="2">
    <source>
        <dbReference type="ARBA" id="ARBA00022475"/>
    </source>
</evidence>
<proteinExistence type="inferred from homology"/>
<evidence type="ECO:0000256" key="3">
    <source>
        <dbReference type="ARBA" id="ARBA00022606"/>
    </source>
</evidence>
<keyword evidence="10" id="KW-0325">Glycoprotein</keyword>
<sequence>MENQTKINEFLLLGFTENGKLEILLFVLFLIMYLMAVMGNMIIITITLMDFRLRTPMYFFLRNYAILEIGYTTAAIPKALFNLASGRKTISYAGCMTQSFFYFFLGTTDFFLLTVMSFDRYVAICNPLRYTTIMNEKFCTLLVLFSWIGSLAVILAQTLLFVQFPFCGSNIIDHFFCDSQPLLHLLCGDTHFLELSAFILSVFTLLGTLAITVVSYVNIISTVLHIPSAAGRQKTFSTCASHITVASIFYGSSIIMYALPSQGYSQYVQMGLAVLTGVVTPLLNPFIYSLRNEKVKEAFKDCLKKRKFTL</sequence>
<feature type="transmembrane region" description="Helical" evidence="13">
    <location>
        <begin position="271"/>
        <end position="290"/>
    </location>
</feature>
<reference evidence="15" key="3">
    <citation type="submission" date="2025-09" db="UniProtKB">
        <authorList>
            <consortium name="Ensembl"/>
        </authorList>
    </citation>
    <scope>IDENTIFICATION</scope>
</reference>
<evidence type="ECO:0000256" key="1">
    <source>
        <dbReference type="ARBA" id="ARBA00004651"/>
    </source>
</evidence>
<keyword evidence="7 12" id="KW-0297">G-protein coupled receptor</keyword>
<evidence type="ECO:0000256" key="10">
    <source>
        <dbReference type="ARBA" id="ARBA00023180"/>
    </source>
</evidence>
<evidence type="ECO:0000256" key="4">
    <source>
        <dbReference type="ARBA" id="ARBA00022692"/>
    </source>
</evidence>
<dbReference type="Gene3D" id="1.20.1070.10">
    <property type="entry name" value="Rhodopsin 7-helix transmembrane proteins"/>
    <property type="match status" value="1"/>
</dbReference>
<feature type="transmembrane region" description="Helical" evidence="13">
    <location>
        <begin position="236"/>
        <end position="259"/>
    </location>
</feature>
<keyword evidence="4 12" id="KW-0812">Transmembrane</keyword>
<dbReference type="AlphaFoldDB" id="A0A670K3T4"/>
<evidence type="ECO:0000256" key="11">
    <source>
        <dbReference type="ARBA" id="ARBA00023224"/>
    </source>
</evidence>
<dbReference type="PRINTS" id="PR00237">
    <property type="entry name" value="GPCRRHODOPSN"/>
</dbReference>
<accession>A0A670K3T4</accession>
<dbReference type="Pfam" id="PF13853">
    <property type="entry name" value="7tm_4"/>
    <property type="match status" value="1"/>
</dbReference>
<dbReference type="InterPro" id="IPR017452">
    <property type="entry name" value="GPCR_Rhodpsn_7TM"/>
</dbReference>
<feature type="transmembrane region" description="Helical" evidence="13">
    <location>
        <begin position="60"/>
        <end position="80"/>
    </location>
</feature>
<dbReference type="PROSITE" id="PS00237">
    <property type="entry name" value="G_PROTEIN_RECEP_F1_1"/>
    <property type="match status" value="1"/>
</dbReference>
<keyword evidence="11 12" id="KW-0807">Transducer</keyword>
<evidence type="ECO:0000256" key="13">
    <source>
        <dbReference type="RuleBase" id="RU363047"/>
    </source>
</evidence>
<keyword evidence="8 13" id="KW-0472">Membrane</keyword>
<evidence type="ECO:0000259" key="14">
    <source>
        <dbReference type="PROSITE" id="PS50262"/>
    </source>
</evidence>
<evidence type="ECO:0000313" key="15">
    <source>
        <dbReference type="Ensembl" id="ENSPMRP00000031436.1"/>
    </source>
</evidence>
<dbReference type="GO" id="GO:0004930">
    <property type="term" value="F:G protein-coupled receptor activity"/>
    <property type="evidence" value="ECO:0007669"/>
    <property type="project" value="UniProtKB-KW"/>
</dbReference>
<reference evidence="15 16" key="1">
    <citation type="journal article" date="2019" name="Proc. Natl. Acad. Sci. U.S.A.">
        <title>Regulatory changes in pterin and carotenoid genes underlie balanced color polymorphisms in the wall lizard.</title>
        <authorList>
            <person name="Andrade P."/>
            <person name="Pinho C."/>
            <person name="Perez I de Lanuza G."/>
            <person name="Afonso S."/>
            <person name="Brejcha J."/>
            <person name="Rubin C.J."/>
            <person name="Wallerman O."/>
            <person name="Pereira P."/>
            <person name="Sabatino S.J."/>
            <person name="Bellati A."/>
            <person name="Pellitteri-Rosa D."/>
            <person name="Bosakova Z."/>
            <person name="Bunikis I."/>
            <person name="Carretero M.A."/>
            <person name="Feiner N."/>
            <person name="Marsik P."/>
            <person name="Pauperio F."/>
            <person name="Salvi D."/>
            <person name="Soler L."/>
            <person name="While G.M."/>
            <person name="Uller T."/>
            <person name="Font E."/>
            <person name="Andersson L."/>
            <person name="Carneiro M."/>
        </authorList>
    </citation>
    <scope>NUCLEOTIDE SEQUENCE</scope>
</reference>
<keyword evidence="2 13" id="KW-1003">Cell membrane</keyword>
<keyword evidence="6 13" id="KW-1133">Transmembrane helix</keyword>
<organism evidence="15 16">
    <name type="scientific">Podarcis muralis</name>
    <name type="common">Wall lizard</name>
    <name type="synonym">Lacerta muralis</name>
    <dbReference type="NCBI Taxonomy" id="64176"/>
    <lineage>
        <taxon>Eukaryota</taxon>
        <taxon>Metazoa</taxon>
        <taxon>Chordata</taxon>
        <taxon>Craniata</taxon>
        <taxon>Vertebrata</taxon>
        <taxon>Euteleostomi</taxon>
        <taxon>Lepidosauria</taxon>
        <taxon>Squamata</taxon>
        <taxon>Bifurcata</taxon>
        <taxon>Unidentata</taxon>
        <taxon>Episquamata</taxon>
        <taxon>Laterata</taxon>
        <taxon>Lacertibaenia</taxon>
        <taxon>Lacertidae</taxon>
        <taxon>Podarcis</taxon>
    </lineage>
</organism>
<dbReference type="GO" id="GO:0005886">
    <property type="term" value="C:plasma membrane"/>
    <property type="evidence" value="ECO:0007669"/>
    <property type="project" value="UniProtKB-SubCell"/>
</dbReference>
<feature type="transmembrane region" description="Helical" evidence="13">
    <location>
        <begin position="100"/>
        <end position="118"/>
    </location>
</feature>
<dbReference type="PANTHER" id="PTHR26454:SF18">
    <property type="entry name" value="OLFACTORY RECEPTOR 6C76"/>
    <property type="match status" value="1"/>
</dbReference>